<evidence type="ECO:0000259" key="1">
    <source>
        <dbReference type="PROSITE" id="PS52045"/>
    </source>
</evidence>
<accession>A0AAV2CVV6</accession>
<dbReference type="Pfam" id="PF03080">
    <property type="entry name" value="Neprosin"/>
    <property type="match status" value="1"/>
</dbReference>
<dbReference type="InterPro" id="IPR004314">
    <property type="entry name" value="Neprosin"/>
</dbReference>
<keyword evidence="3" id="KW-1185">Reference proteome</keyword>
<feature type="domain" description="Neprosin PEP catalytic" evidence="1">
    <location>
        <begin position="150"/>
        <end position="402"/>
    </location>
</feature>
<dbReference type="PANTHER" id="PTHR31589">
    <property type="entry name" value="PROTEIN, PUTATIVE (DUF239)-RELATED-RELATED"/>
    <property type="match status" value="1"/>
</dbReference>
<evidence type="ECO:0000313" key="3">
    <source>
        <dbReference type="Proteomes" id="UP001497516"/>
    </source>
</evidence>
<dbReference type="Proteomes" id="UP001497516">
    <property type="component" value="Chromosome 10"/>
</dbReference>
<sequence length="402" mass="44363">MESVTRIGQVIGCNRYKILLLLSLFNAVVLGIAGAVKTPTLINPESITKTIKSDEDGEVVDCVDIYKQPAFSHPLLANHTIQMKPGSYPARVEETRSSSNSSNFSELLIQNWHKNGKYCPEGTIPIARSKVNPKDRKAHPKAFSLDDYVIVDALGHEHAQVTLEGGNYHGATGKFNVWNPVTFHPEFSLAQMWVIAGDGADLNTIEAGWMVNSVTNNFNTSLFTFWTSDGYRSTGCYNLDCPGFVQTSNKIALGMHLNMISQYNGQQFETKITVHKDPTSGNWWLQIQGEDVGYWPSALFKALSSTATAINWGGEITNTNPDGRHTPTQMGSGHFASEGWKKAAFVRNLGYVDESCTIRDPDHDLIPLTTRAECYSVHLGNFDQTYGAHFYYGGPGLSLSCH</sequence>
<dbReference type="Pfam" id="PF14365">
    <property type="entry name" value="Neprosin_AP"/>
    <property type="match status" value="1"/>
</dbReference>
<dbReference type="InterPro" id="IPR053168">
    <property type="entry name" value="Glutamic_endopeptidase"/>
</dbReference>
<dbReference type="InterPro" id="IPR025521">
    <property type="entry name" value="Neprosin_propep"/>
</dbReference>
<protein>
    <recommendedName>
        <fullName evidence="1">Neprosin PEP catalytic domain-containing protein</fullName>
    </recommendedName>
</protein>
<dbReference type="EMBL" id="OZ034814">
    <property type="protein sequence ID" value="CAL1360655.1"/>
    <property type="molecule type" value="Genomic_DNA"/>
</dbReference>
<proteinExistence type="predicted"/>
<gene>
    <name evidence="2" type="ORF">LTRI10_LOCUS8077</name>
</gene>
<dbReference type="AlphaFoldDB" id="A0AAV2CVV6"/>
<dbReference type="PANTHER" id="PTHR31589:SF221">
    <property type="entry name" value="LIGASE, PUTATIVE (DUF239)-RELATED"/>
    <property type="match status" value="1"/>
</dbReference>
<name>A0AAV2CVV6_9ROSI</name>
<dbReference type="PROSITE" id="PS52045">
    <property type="entry name" value="NEPROSIN_PEP_CD"/>
    <property type="match status" value="1"/>
</dbReference>
<organism evidence="2 3">
    <name type="scientific">Linum trigynum</name>
    <dbReference type="NCBI Taxonomy" id="586398"/>
    <lineage>
        <taxon>Eukaryota</taxon>
        <taxon>Viridiplantae</taxon>
        <taxon>Streptophyta</taxon>
        <taxon>Embryophyta</taxon>
        <taxon>Tracheophyta</taxon>
        <taxon>Spermatophyta</taxon>
        <taxon>Magnoliopsida</taxon>
        <taxon>eudicotyledons</taxon>
        <taxon>Gunneridae</taxon>
        <taxon>Pentapetalae</taxon>
        <taxon>rosids</taxon>
        <taxon>fabids</taxon>
        <taxon>Malpighiales</taxon>
        <taxon>Linaceae</taxon>
        <taxon>Linum</taxon>
    </lineage>
</organism>
<evidence type="ECO:0000313" key="2">
    <source>
        <dbReference type="EMBL" id="CAL1360655.1"/>
    </source>
</evidence>
<dbReference type="Gene3D" id="3.90.1320.10">
    <property type="entry name" value="Outer-capsid protein sigma 3, large lobe"/>
    <property type="match status" value="1"/>
</dbReference>
<reference evidence="2 3" key="1">
    <citation type="submission" date="2024-04" db="EMBL/GenBank/DDBJ databases">
        <authorList>
            <person name="Fracassetti M."/>
        </authorList>
    </citation>
    <scope>NUCLEOTIDE SEQUENCE [LARGE SCALE GENOMIC DNA]</scope>
</reference>